<dbReference type="EMBL" id="MN740331">
    <property type="protein sequence ID" value="QHU00913.1"/>
    <property type="molecule type" value="Genomic_DNA"/>
</dbReference>
<organism evidence="1">
    <name type="scientific">viral metagenome</name>
    <dbReference type="NCBI Taxonomy" id="1070528"/>
    <lineage>
        <taxon>unclassified sequences</taxon>
        <taxon>metagenomes</taxon>
        <taxon>organismal metagenomes</taxon>
    </lineage>
</organism>
<dbReference type="AlphaFoldDB" id="A0A6C0J6K1"/>
<accession>A0A6C0J6K1</accession>
<sequence>MPKGCYLLGVDIETGGPVLGVNPLLAIGMVVYKWDGKCGPLDQN</sequence>
<protein>
    <submittedName>
        <fullName evidence="1">Uncharacterized protein</fullName>
    </submittedName>
</protein>
<reference evidence="1" key="1">
    <citation type="journal article" date="2020" name="Nature">
        <title>Giant virus diversity and host interactions through global metagenomics.</title>
        <authorList>
            <person name="Schulz F."/>
            <person name="Roux S."/>
            <person name="Paez-Espino D."/>
            <person name="Jungbluth S."/>
            <person name="Walsh D.A."/>
            <person name="Denef V.J."/>
            <person name="McMahon K.D."/>
            <person name="Konstantinidis K.T."/>
            <person name="Eloe-Fadrosh E.A."/>
            <person name="Kyrpides N.C."/>
            <person name="Woyke T."/>
        </authorList>
    </citation>
    <scope>NUCLEOTIDE SEQUENCE</scope>
    <source>
        <strain evidence="1">GVMAG-M-3300025860-20</strain>
    </source>
</reference>
<proteinExistence type="predicted"/>
<evidence type="ECO:0000313" key="1">
    <source>
        <dbReference type="EMBL" id="QHU00913.1"/>
    </source>
</evidence>
<name>A0A6C0J6K1_9ZZZZ</name>